<evidence type="ECO:0000313" key="6">
    <source>
        <dbReference type="Proteomes" id="UP000267208"/>
    </source>
</evidence>
<reference evidence="6" key="1">
    <citation type="submission" date="2018-08" db="EMBL/GenBank/DDBJ databases">
        <title>Genome of Lactobacillus sp. HBUAS52074.</title>
        <authorList>
            <person name="Guo Z."/>
            <person name="Zhang Z.D."/>
        </authorList>
    </citation>
    <scope>NUCLEOTIDE SEQUENCE [LARGE SCALE GENOMIC DNA]</scope>
    <source>
        <strain evidence="6">HBUAS52074</strain>
    </source>
</reference>
<evidence type="ECO:0000256" key="2">
    <source>
        <dbReference type="SAM" id="SignalP"/>
    </source>
</evidence>
<proteinExistence type="predicted"/>
<dbReference type="Proteomes" id="UP000267208">
    <property type="component" value="Chromosome"/>
</dbReference>
<evidence type="ECO:0000313" key="5">
    <source>
        <dbReference type="EMBL" id="AYE39270.1"/>
    </source>
</evidence>
<dbReference type="SUPFAM" id="SSF55797">
    <property type="entry name" value="PR-1-like"/>
    <property type="match status" value="1"/>
</dbReference>
<dbReference type="KEGG" id="lzh:D1B17_11780"/>
<feature type="signal peptide" evidence="2">
    <location>
        <begin position="1"/>
        <end position="23"/>
    </location>
</feature>
<dbReference type="AlphaFoldDB" id="A0A386PXH4"/>
<organism evidence="5 6">
    <name type="scientific">Companilactobacillus zhachilii</name>
    <dbReference type="NCBI Taxonomy" id="2304606"/>
    <lineage>
        <taxon>Bacteria</taxon>
        <taxon>Bacillati</taxon>
        <taxon>Bacillota</taxon>
        <taxon>Bacilli</taxon>
        <taxon>Lactobacillales</taxon>
        <taxon>Lactobacillaceae</taxon>
        <taxon>Companilactobacillus</taxon>
    </lineage>
</organism>
<protein>
    <recommendedName>
        <fullName evidence="7">SCP domain-containing protein</fullName>
    </recommendedName>
</protein>
<sequence>MKIKSKSVSVLAALAMATTGVLAFNANNADAATVATVHSGVVARLYASNGNLITNRALSPNSAWAVGKTTTINGETMYQVATNEYLRAQDSSLSGQAQQASTHIAGKALTLLPLYRDDTNKMANRSLAPNSEWAIGKYIVNKNGQQFVQVSTHEYADASNLMYDHPMTNPTYIADFGTNTSFSVVGSMNMGNGWGTDDTSSDTSTNTSTDINNNVSNDPDIDPNLNADVEVGTDGLTYEQIHKRYPKVDDVREAVIETINEERQSRGLAPVVEDSGLDSIAARRAEEISTNFTHYDAAGNSIFVNYLHKEIPNMYSQGENIFGSPWMQLTDQSARGYADLVLDNYRGEGISTTWNHYSAIINPKATKIGVGIYESSNGNIYTAEDFAR</sequence>
<accession>A0A386PXH4</accession>
<dbReference type="Pfam" id="PF00188">
    <property type="entry name" value="CAP"/>
    <property type="match status" value="1"/>
</dbReference>
<dbReference type="CDD" id="cd05379">
    <property type="entry name" value="CAP_bacterial"/>
    <property type="match status" value="1"/>
</dbReference>
<feature type="region of interest" description="Disordered" evidence="1">
    <location>
        <begin position="193"/>
        <end position="224"/>
    </location>
</feature>
<keyword evidence="6" id="KW-1185">Reference proteome</keyword>
<keyword evidence="2" id="KW-0732">Signal</keyword>
<feature type="domain" description="S-layer protein C-terminal" evidence="4">
    <location>
        <begin position="43"/>
        <end position="88"/>
    </location>
</feature>
<dbReference type="Gene3D" id="3.40.33.10">
    <property type="entry name" value="CAP"/>
    <property type="match status" value="1"/>
</dbReference>
<dbReference type="EMBL" id="CP031933">
    <property type="protein sequence ID" value="AYE39270.1"/>
    <property type="molecule type" value="Genomic_DNA"/>
</dbReference>
<feature type="compositionally biased region" description="Low complexity" evidence="1">
    <location>
        <begin position="196"/>
        <end position="218"/>
    </location>
</feature>
<feature type="chain" id="PRO_5038815547" description="SCP domain-containing protein" evidence="2">
    <location>
        <begin position="24"/>
        <end position="388"/>
    </location>
</feature>
<dbReference type="InterPro" id="IPR024968">
    <property type="entry name" value="SlpA_C_lactobacillus"/>
</dbReference>
<evidence type="ECO:0000256" key="1">
    <source>
        <dbReference type="SAM" id="MobiDB-lite"/>
    </source>
</evidence>
<evidence type="ECO:0000259" key="3">
    <source>
        <dbReference type="Pfam" id="PF00188"/>
    </source>
</evidence>
<dbReference type="OrthoDB" id="2321897at2"/>
<evidence type="ECO:0008006" key="7">
    <source>
        <dbReference type="Google" id="ProtNLM"/>
    </source>
</evidence>
<gene>
    <name evidence="5" type="ORF">D1B17_11780</name>
</gene>
<dbReference type="Pfam" id="PF03217">
    <property type="entry name" value="SlpA"/>
    <property type="match status" value="1"/>
</dbReference>
<dbReference type="RefSeq" id="WP_120143741.1">
    <property type="nucleotide sequence ID" value="NZ_CP031933.2"/>
</dbReference>
<evidence type="ECO:0000259" key="4">
    <source>
        <dbReference type="Pfam" id="PF03217"/>
    </source>
</evidence>
<feature type="domain" description="SCP" evidence="3">
    <location>
        <begin position="257"/>
        <end position="380"/>
    </location>
</feature>
<dbReference type="InterPro" id="IPR035940">
    <property type="entry name" value="CAP_sf"/>
</dbReference>
<name>A0A386PXH4_9LACO</name>
<dbReference type="InterPro" id="IPR014044">
    <property type="entry name" value="CAP_dom"/>
</dbReference>